<dbReference type="InterPro" id="IPR006485">
    <property type="entry name" value="Phage-like_holin"/>
</dbReference>
<keyword evidence="1" id="KW-0472">Membrane</keyword>
<dbReference type="EMBL" id="AAAPCR010000004">
    <property type="protein sequence ID" value="EAD8145584.1"/>
    <property type="molecule type" value="Genomic_DNA"/>
</dbReference>
<dbReference type="Pfam" id="PF04531">
    <property type="entry name" value="Phage_holin_1"/>
    <property type="match status" value="1"/>
</dbReference>
<evidence type="ECO:0000313" key="2">
    <source>
        <dbReference type="EMBL" id="EAD8145584.1"/>
    </source>
</evidence>
<comment type="caution">
    <text evidence="3">The sequence shown here is derived from an EMBL/GenBank/DDBJ whole genome shotgun (WGS) entry which is preliminary data.</text>
</comment>
<evidence type="ECO:0000313" key="6">
    <source>
        <dbReference type="Proteomes" id="UP000371553"/>
    </source>
</evidence>
<protein>
    <submittedName>
        <fullName evidence="3">Phage holin</fullName>
    </submittedName>
</protein>
<sequence length="86" mass="9846">MKNINWKVRFKNKTWVIAMIAALFFIVQAVLLVFNVSWDYNELLQRLITVVAGIFAFWGLIIDPTTAGTADSELVLNKNKDVEDDK</sequence>
<organism evidence="3 7">
    <name type="scientific">Listeria monocytogenes</name>
    <dbReference type="NCBI Taxonomy" id="1639"/>
    <lineage>
        <taxon>Bacteria</taxon>
        <taxon>Bacillati</taxon>
        <taxon>Bacillota</taxon>
        <taxon>Bacilli</taxon>
        <taxon>Bacillales</taxon>
        <taxon>Listeriaceae</taxon>
        <taxon>Listeria</taxon>
    </lineage>
</organism>
<dbReference type="NCBIfam" id="TIGR01598">
    <property type="entry name" value="holin_phiLC3"/>
    <property type="match status" value="1"/>
</dbReference>
<name>A0A457WAJ0_LISMN</name>
<dbReference type="Proteomes" id="UP000332711">
    <property type="component" value="Unassembled WGS sequence"/>
</dbReference>
<dbReference type="EMBL" id="AAARLF010000005">
    <property type="protein sequence ID" value="EAE2898188.1"/>
    <property type="molecule type" value="Genomic_DNA"/>
</dbReference>
<accession>A0A457WAJ0</accession>
<dbReference type="RefSeq" id="WP_031659898.1">
    <property type="nucleotide sequence ID" value="NZ_CP025222.1"/>
</dbReference>
<gene>
    <name evidence="2" type="ORF">CD20_05820</name>
    <name evidence="3" type="ORF">E1W43_09550</name>
    <name evidence="4" type="ORF">E1X78_10040</name>
</gene>
<evidence type="ECO:0000313" key="7">
    <source>
        <dbReference type="Proteomes" id="UP000401273"/>
    </source>
</evidence>
<feature type="transmembrane region" description="Helical" evidence="1">
    <location>
        <begin position="15"/>
        <end position="37"/>
    </location>
</feature>
<reference evidence="2 6" key="1">
    <citation type="submission" date="2018-06" db="EMBL/GenBank/DDBJ databases">
        <authorList>
            <consortium name="GenomeTrakr: Next Generation Sequencing Network for Food Pathogen Tracability"/>
        </authorList>
    </citation>
    <scope>NUCLEOTIDE SEQUENCE [LARGE SCALE GENOMIC DNA]</scope>
    <source>
        <strain evidence="2 6">NYAG13B12507-5</strain>
    </source>
</reference>
<evidence type="ECO:0000313" key="3">
    <source>
        <dbReference type="EMBL" id="EAE2898188.1"/>
    </source>
</evidence>
<evidence type="ECO:0000313" key="4">
    <source>
        <dbReference type="EMBL" id="EAE5604451.1"/>
    </source>
</evidence>
<evidence type="ECO:0000313" key="5">
    <source>
        <dbReference type="Proteomes" id="UP000332711"/>
    </source>
</evidence>
<dbReference type="AlphaFoldDB" id="A0A457WAJ0"/>
<dbReference type="Proteomes" id="UP000401273">
    <property type="component" value="Unassembled WGS sequence"/>
</dbReference>
<reference evidence="5 7" key="2">
    <citation type="submission" date="2019-03" db="EMBL/GenBank/DDBJ databases">
        <authorList>
            <person name="Ashton P.M."/>
            <person name="Dallman T."/>
            <person name="Nair S."/>
            <person name="De Pinna E."/>
            <person name="Peters T."/>
            <person name="Grant K."/>
        </authorList>
    </citation>
    <scope>NUCLEOTIDE SEQUENCE [LARGE SCALE GENOMIC DNA]</scope>
    <source>
        <strain evidence="3">RL15000271</strain>
        <strain evidence="4">RL15000440</strain>
    </source>
</reference>
<proteinExistence type="predicted"/>
<keyword evidence="1" id="KW-0812">Transmembrane</keyword>
<keyword evidence="1" id="KW-1133">Transmembrane helix</keyword>
<dbReference type="Proteomes" id="UP000371553">
    <property type="component" value="Unassembled WGS sequence"/>
</dbReference>
<evidence type="ECO:0000256" key="1">
    <source>
        <dbReference type="SAM" id="Phobius"/>
    </source>
</evidence>
<dbReference type="EMBL" id="AAASTI010000005">
    <property type="protein sequence ID" value="EAE5604451.1"/>
    <property type="molecule type" value="Genomic_DNA"/>
</dbReference>
<feature type="transmembrane region" description="Helical" evidence="1">
    <location>
        <begin position="43"/>
        <end position="62"/>
    </location>
</feature>